<protein>
    <recommendedName>
        <fullName evidence="15">Intersectin-1</fullName>
    </recommendedName>
</protein>
<dbReference type="InterPro" id="IPR035892">
    <property type="entry name" value="C2_domain_sf"/>
</dbReference>
<feature type="domain" description="DH" evidence="10">
    <location>
        <begin position="1220"/>
        <end position="1405"/>
    </location>
</feature>
<dbReference type="InterPro" id="IPR011992">
    <property type="entry name" value="EF-hand-dom_pair"/>
</dbReference>
<evidence type="ECO:0000259" key="9">
    <source>
        <dbReference type="PROSITE" id="PS50004"/>
    </source>
</evidence>
<feature type="domain" description="SH3" evidence="8">
    <location>
        <begin position="717"/>
        <end position="778"/>
    </location>
</feature>
<dbReference type="Proteomes" id="UP000291343">
    <property type="component" value="Unassembled WGS sequence"/>
</dbReference>
<keyword evidence="14" id="KW-1185">Reference proteome</keyword>
<evidence type="ECO:0000259" key="12">
    <source>
        <dbReference type="PROSITE" id="PS50222"/>
    </source>
</evidence>
<evidence type="ECO:0000259" key="8">
    <source>
        <dbReference type="PROSITE" id="PS50002"/>
    </source>
</evidence>
<dbReference type="CDD" id="cd11838">
    <property type="entry name" value="SH3_Intersectin_3"/>
    <property type="match status" value="1"/>
</dbReference>
<dbReference type="Pfam" id="PF16652">
    <property type="entry name" value="PH_13"/>
    <property type="match status" value="1"/>
</dbReference>
<dbReference type="InterPro" id="IPR001849">
    <property type="entry name" value="PH_domain"/>
</dbReference>
<reference evidence="13 14" key="1">
    <citation type="journal article" date="2017" name="Gigascience">
        <title>Genome sequence of the small brown planthopper, Laodelphax striatellus.</title>
        <authorList>
            <person name="Zhu J."/>
            <person name="Jiang F."/>
            <person name="Wang X."/>
            <person name="Yang P."/>
            <person name="Bao Y."/>
            <person name="Zhao W."/>
            <person name="Wang W."/>
            <person name="Lu H."/>
            <person name="Wang Q."/>
            <person name="Cui N."/>
            <person name="Li J."/>
            <person name="Chen X."/>
            <person name="Luo L."/>
            <person name="Yu J."/>
            <person name="Kang L."/>
            <person name="Cui F."/>
        </authorList>
    </citation>
    <scope>NUCLEOTIDE SEQUENCE [LARGE SCALE GENOMIC DNA]</scope>
    <source>
        <strain evidence="13">Lst14</strain>
    </source>
</reference>
<dbReference type="EMBL" id="QKKF02016774">
    <property type="protein sequence ID" value="RZF41483.1"/>
    <property type="molecule type" value="Genomic_DNA"/>
</dbReference>
<dbReference type="PRINTS" id="PR00452">
    <property type="entry name" value="SH3DOMAIN"/>
</dbReference>
<dbReference type="SMART" id="SM00325">
    <property type="entry name" value="RhoGEF"/>
    <property type="match status" value="1"/>
</dbReference>
<dbReference type="InterPro" id="IPR051480">
    <property type="entry name" value="Endocytic_GEF_Adapter"/>
</dbReference>
<dbReference type="SMART" id="SM00027">
    <property type="entry name" value="EH"/>
    <property type="match status" value="2"/>
</dbReference>
<dbReference type="Gene3D" id="2.60.40.150">
    <property type="entry name" value="C2 domain"/>
    <property type="match status" value="1"/>
</dbReference>
<dbReference type="FunFam" id="2.30.30.40:FF:000072">
    <property type="entry name" value="Unconventional Myosin IB"/>
    <property type="match status" value="1"/>
</dbReference>
<feature type="region of interest" description="Disordered" evidence="7">
    <location>
        <begin position="362"/>
        <end position="412"/>
    </location>
</feature>
<dbReference type="InterPro" id="IPR018247">
    <property type="entry name" value="EF_Hand_1_Ca_BS"/>
</dbReference>
<evidence type="ECO:0000259" key="11">
    <source>
        <dbReference type="PROSITE" id="PS50031"/>
    </source>
</evidence>
<dbReference type="OrthoDB" id="207120at2759"/>
<feature type="domain" description="SH3" evidence="8">
    <location>
        <begin position="845"/>
        <end position="903"/>
    </location>
</feature>
<dbReference type="InterPro" id="IPR035899">
    <property type="entry name" value="DBL_dom_sf"/>
</dbReference>
<dbReference type="InterPro" id="IPR001452">
    <property type="entry name" value="SH3_domain"/>
</dbReference>
<feature type="domain" description="EF-hand" evidence="12">
    <location>
        <begin position="42"/>
        <end position="77"/>
    </location>
</feature>
<dbReference type="PROSITE" id="PS50031">
    <property type="entry name" value="EH"/>
    <property type="match status" value="2"/>
</dbReference>
<dbReference type="PANTHER" id="PTHR46006:SF6">
    <property type="entry name" value="INTERSECTIN-2 ISOFORM X1"/>
    <property type="match status" value="1"/>
</dbReference>
<dbReference type="SUPFAM" id="SSF50729">
    <property type="entry name" value="PH domain-like"/>
    <property type="match status" value="1"/>
</dbReference>
<dbReference type="InterPro" id="IPR011993">
    <property type="entry name" value="PH-like_dom_sf"/>
</dbReference>
<feature type="compositionally biased region" description="Basic and acidic residues" evidence="7">
    <location>
        <begin position="1051"/>
        <end position="1061"/>
    </location>
</feature>
<dbReference type="Pfam" id="PF00018">
    <property type="entry name" value="SH3_1"/>
    <property type="match status" value="1"/>
</dbReference>
<dbReference type="InterPro" id="IPR036028">
    <property type="entry name" value="SH3-like_dom_sf"/>
</dbReference>
<evidence type="ECO:0000313" key="14">
    <source>
        <dbReference type="Proteomes" id="UP000291343"/>
    </source>
</evidence>
<evidence type="ECO:0000256" key="6">
    <source>
        <dbReference type="PROSITE-ProRule" id="PRU00192"/>
    </source>
</evidence>
<dbReference type="Gene3D" id="1.20.900.10">
    <property type="entry name" value="Dbl homology (DH) domain"/>
    <property type="match status" value="1"/>
</dbReference>
<comment type="subcellular location">
    <subcellularLocation>
        <location evidence="1">Cytoplasm</location>
    </subcellularLocation>
</comment>
<dbReference type="CDD" id="cd00052">
    <property type="entry name" value="EH"/>
    <property type="match status" value="2"/>
</dbReference>
<dbReference type="SUPFAM" id="SSF50044">
    <property type="entry name" value="SH3-domain"/>
    <property type="match status" value="5"/>
</dbReference>
<dbReference type="PROSITE" id="PS50002">
    <property type="entry name" value="SH3"/>
    <property type="match status" value="5"/>
</dbReference>
<dbReference type="PROSITE" id="PS50004">
    <property type="entry name" value="C2"/>
    <property type="match status" value="1"/>
</dbReference>
<feature type="domain" description="SH3" evidence="8">
    <location>
        <begin position="1060"/>
        <end position="1124"/>
    </location>
</feature>
<dbReference type="SMR" id="A0A482X704"/>
<dbReference type="SMART" id="SM00239">
    <property type="entry name" value="C2"/>
    <property type="match status" value="1"/>
</dbReference>
<feature type="domain" description="EH" evidence="11">
    <location>
        <begin position="10"/>
        <end position="93"/>
    </location>
</feature>
<feature type="domain" description="EH" evidence="11">
    <location>
        <begin position="288"/>
        <end position="377"/>
    </location>
</feature>
<organism evidence="13 14">
    <name type="scientific">Laodelphax striatellus</name>
    <name type="common">Small brown planthopper</name>
    <name type="synonym">Delphax striatella</name>
    <dbReference type="NCBI Taxonomy" id="195883"/>
    <lineage>
        <taxon>Eukaryota</taxon>
        <taxon>Metazoa</taxon>
        <taxon>Ecdysozoa</taxon>
        <taxon>Arthropoda</taxon>
        <taxon>Hexapoda</taxon>
        <taxon>Insecta</taxon>
        <taxon>Pterygota</taxon>
        <taxon>Neoptera</taxon>
        <taxon>Paraneoptera</taxon>
        <taxon>Hemiptera</taxon>
        <taxon>Auchenorrhyncha</taxon>
        <taxon>Fulgoroidea</taxon>
        <taxon>Delphacidae</taxon>
        <taxon>Criomorphinae</taxon>
        <taxon>Laodelphax</taxon>
    </lineage>
</organism>
<keyword evidence="4" id="KW-0254">Endocytosis</keyword>
<dbReference type="Gene3D" id="1.10.238.10">
    <property type="entry name" value="EF-hand"/>
    <property type="match status" value="2"/>
</dbReference>
<dbReference type="FunCoup" id="A0A482X704">
    <property type="interactions" value="1654"/>
</dbReference>
<evidence type="ECO:0000313" key="13">
    <source>
        <dbReference type="EMBL" id="RZF41483.1"/>
    </source>
</evidence>
<keyword evidence="5" id="KW-0106">Calcium</keyword>
<evidence type="ECO:0000256" key="5">
    <source>
        <dbReference type="ARBA" id="ARBA00022837"/>
    </source>
</evidence>
<dbReference type="PRINTS" id="PR00499">
    <property type="entry name" value="P67PHOX"/>
</dbReference>
<dbReference type="GO" id="GO:0005085">
    <property type="term" value="F:guanyl-nucleotide exchange factor activity"/>
    <property type="evidence" value="ECO:0007669"/>
    <property type="project" value="InterPro"/>
</dbReference>
<dbReference type="GO" id="GO:0005737">
    <property type="term" value="C:cytoplasm"/>
    <property type="evidence" value="ECO:0007669"/>
    <property type="project" value="UniProtKB-SubCell"/>
</dbReference>
<dbReference type="CDD" id="cd00160">
    <property type="entry name" value="RhoGEF"/>
    <property type="match status" value="1"/>
</dbReference>
<feature type="compositionally biased region" description="Basic and acidic residues" evidence="7">
    <location>
        <begin position="464"/>
        <end position="503"/>
    </location>
</feature>
<evidence type="ECO:0000259" key="10">
    <source>
        <dbReference type="PROSITE" id="PS50010"/>
    </source>
</evidence>
<dbReference type="Pfam" id="PF00168">
    <property type="entry name" value="C2"/>
    <property type="match status" value="1"/>
</dbReference>
<evidence type="ECO:0000256" key="3">
    <source>
        <dbReference type="ARBA" id="ARBA00022490"/>
    </source>
</evidence>
<dbReference type="PROSITE" id="PS50222">
    <property type="entry name" value="EF_HAND_2"/>
    <property type="match status" value="2"/>
</dbReference>
<dbReference type="InterPro" id="IPR000008">
    <property type="entry name" value="C2_dom"/>
</dbReference>
<dbReference type="PROSITE" id="PS50010">
    <property type="entry name" value="DH_2"/>
    <property type="match status" value="1"/>
</dbReference>
<feature type="domain" description="C2" evidence="9">
    <location>
        <begin position="1556"/>
        <end position="1677"/>
    </location>
</feature>
<dbReference type="PANTHER" id="PTHR46006">
    <property type="entry name" value="RHO GUANINE NUCLEOTIDE EXCHANGE FACTOR AT 64C, ISOFORM A"/>
    <property type="match status" value="1"/>
</dbReference>
<dbReference type="InterPro" id="IPR000261">
    <property type="entry name" value="EH_dom"/>
</dbReference>
<sequence length="1698" mass="188598">MDPWVITPQERARFEAQFNSLKPINGFVTGGQARDFFLQSQLPAPVLGIIWGLADTDADGKMNINEFSIACKLINLKLRGFELPKALPPNMLQFFQPTAIVPGVPANAALLSGMVPPKPPLPTAPSPIPTASVPLVAGLPPAAPAAAKIISPPSGGGTPNLMSPTGILSPPLVAPVAAPAPLIGATPLVTAAPAIPPLVGGAAPPPIPPAPLVQHVPLAGLASVTPPSTMAIPSMTAQPLPAIVPSVNGAAPIPAAAVSGVPSVERVASIESPLAGSPLVEWSVPHSSKLKYTQLFNTTDRTRSGYLSGVQARNIMVASQLPQAVLAQIWGLSDMDADGKLSCEEFVLAMHLCDLARSGEKIPVPLPPDLIPPTLRRQRQNSVNSEQGDPLAGISQVTFEDKRKENYEKGQAELDRRRKALLEIQRKEQEERERKEREEQEKKEKIRLEQERRRQQELEKQLQMQRELEQQREEERRRAQEQREAARREMERQRQLEMEKARSQELQAQRQREQETVLKLKAQNQNLSIELSQLNEKVKELSQKISETRSGVTSVKSTIDGMRSTRDTQLSEMSQLKAKLKEHNTRLVAISQEKARLEAKNKMNLAGDPASQEQAKIAFNNKQIALKQMRDKIEDMEKQIELKLEDIENNNTQLSDLKNQLGTLITDCEQIYVVYDEKRNAIIKMKGGRTQDISGWGNEAWDSAPAAWPEDNIAPEPGYKKYRALYEFVARNGDELSFQPGDIINVPLEQNAEPGWLAGELRGATGWFPESYVELIDTSASDLSSTQAGQLSAAETEAMQKRHLEGIAEVPENISDNGSAVVEAAAEAGPAVGEMPSLVLGLGTAVELNVVALYNFAPTDPRQLAFSKGDQFQVTENQDKWWYGFLNGAEGWFPKNYVKLSTEPLASTVQSTLPVSDGAIPEDQQEYYVSLYPYQSEEVGDLSFKQGEVMLVVKKEGDWWTGVIGDRTGIFPSNYVQKADQQPVVTPPIEEPVVERKISLPSQSQIEPPQEMQPARSPAAEVAALTAQSPTKEVIITNFSRFDASSGGEDSDSKSTKGGKKPEIATVIAPYQATSSEQLSLQRGQLIMIRKKTTTGWWEGELQAKGKKRQIGWFPASYVKTLGGGGTGRTTPLQCKTPDPMPPVDNPGAERVIAQYQYVAQNEDELSFDKDDIIVVLSHDEPSWWRGELNGATGLFPSNYVTPLLDSSTCGMSLNHDERKRQQAIKELINTEQAYIDDMSVVHDVFEKPLIESKIISPEQVNKIFVNWREIIVCNFMFLRALRVRRDMSQGGVIRMIGDILCENLPRMTGYVRFCSCQLSAASLLQNLTEESIAFKQLSKKCQTDPRTKGLPLSSFLVKPMQRITKYPLLIKKILEHTPPDHPDRLYLEEALTKAEEFLVQVNEGVAEKENSERLEWLQTHVLCEGLDEPLIFNSLTNTLGPRKFIHYGVLTKTKSGKQLVGFLLNDFLLLAQPHRPLVDNQFNFERYSNCVFRIYKEPLLLIDTVIHNSPSSSELIELKLEYNKIVYNLSVNSVNERNLWLKKISEAQKELMHREKCHLQRQQSKQAKFGAVGRILVAVLEGRNLKPSPAAGKRGVFCEVSMGSQEHRTPLTSPTEPKWNASMQFLVKDVMEDVLCVTVFDKGHYSPDEFLGRTELRVSDILDVTRDTPGPITRWLPLYEVESGQISLKISLVLFGK</sequence>
<dbReference type="PROSITE" id="PS00018">
    <property type="entry name" value="EF_HAND_1"/>
    <property type="match status" value="2"/>
</dbReference>
<evidence type="ECO:0000256" key="7">
    <source>
        <dbReference type="SAM" id="MobiDB-lite"/>
    </source>
</evidence>
<dbReference type="SMART" id="SM00326">
    <property type="entry name" value="SH3"/>
    <property type="match status" value="5"/>
</dbReference>
<dbReference type="SMART" id="SM00054">
    <property type="entry name" value="EFh"/>
    <property type="match status" value="2"/>
</dbReference>
<feature type="compositionally biased region" description="Basic and acidic residues" evidence="7">
    <location>
        <begin position="399"/>
        <end position="412"/>
    </location>
</feature>
<name>A0A482X704_LAOST</name>
<feature type="region of interest" description="Disordered" evidence="7">
    <location>
        <begin position="1040"/>
        <end position="1061"/>
    </location>
</feature>
<evidence type="ECO:0000256" key="4">
    <source>
        <dbReference type="ARBA" id="ARBA00022583"/>
    </source>
</evidence>
<dbReference type="SUPFAM" id="SSF47473">
    <property type="entry name" value="EF-hand"/>
    <property type="match status" value="2"/>
</dbReference>
<feature type="domain" description="EF-hand" evidence="12">
    <location>
        <begin position="321"/>
        <end position="356"/>
    </location>
</feature>
<dbReference type="Pfam" id="PF07653">
    <property type="entry name" value="SH3_2"/>
    <property type="match status" value="1"/>
</dbReference>
<dbReference type="InterPro" id="IPR000219">
    <property type="entry name" value="DH_dom"/>
</dbReference>
<proteinExistence type="predicted"/>
<comment type="caution">
    <text evidence="13">The sequence shown here is derived from an EMBL/GenBank/DDBJ whole genome shotgun (WGS) entry which is preliminary data.</text>
</comment>
<feature type="domain" description="SH3" evidence="8">
    <location>
        <begin position="1147"/>
        <end position="1206"/>
    </location>
</feature>
<dbReference type="FunFam" id="1.10.238.10:FF:000055">
    <property type="entry name" value="Intersectin-1 isoform 1"/>
    <property type="match status" value="1"/>
</dbReference>
<evidence type="ECO:0000256" key="2">
    <source>
        <dbReference type="ARBA" id="ARBA00022443"/>
    </source>
</evidence>
<dbReference type="InterPro" id="IPR002048">
    <property type="entry name" value="EF_hand_dom"/>
</dbReference>
<dbReference type="InParanoid" id="A0A482X704"/>
<dbReference type="SMART" id="SM00233">
    <property type="entry name" value="PH"/>
    <property type="match status" value="1"/>
</dbReference>
<feature type="region of interest" description="Disordered" evidence="7">
    <location>
        <begin position="464"/>
        <end position="510"/>
    </location>
</feature>
<dbReference type="GO" id="GO:0006897">
    <property type="term" value="P:endocytosis"/>
    <property type="evidence" value="ECO:0007669"/>
    <property type="project" value="UniProtKB-KW"/>
</dbReference>
<accession>A0A482X704</accession>
<dbReference type="CDD" id="cd11840">
    <property type="entry name" value="SH3_Intersectin_5"/>
    <property type="match status" value="1"/>
</dbReference>
<keyword evidence="2 6" id="KW-0728">SH3 domain</keyword>
<dbReference type="GO" id="GO:0035025">
    <property type="term" value="P:positive regulation of Rho protein signal transduction"/>
    <property type="evidence" value="ECO:0007669"/>
    <property type="project" value="TreeGrafter"/>
</dbReference>
<dbReference type="SUPFAM" id="SSF49562">
    <property type="entry name" value="C2 domain (Calcium/lipid-binding domain, CaLB)"/>
    <property type="match status" value="1"/>
</dbReference>
<feature type="domain" description="SH3" evidence="8">
    <location>
        <begin position="923"/>
        <end position="981"/>
    </location>
</feature>
<keyword evidence="3" id="KW-0963">Cytoplasm</keyword>
<dbReference type="Gene3D" id="2.30.29.30">
    <property type="entry name" value="Pleckstrin-homology domain (PH domain)/Phosphotyrosine-binding domain (PTB)"/>
    <property type="match status" value="1"/>
</dbReference>
<dbReference type="Pfam" id="PF14604">
    <property type="entry name" value="SH3_9"/>
    <property type="match status" value="3"/>
</dbReference>
<dbReference type="STRING" id="195883.A0A482X704"/>
<dbReference type="Pfam" id="PF00621">
    <property type="entry name" value="RhoGEF"/>
    <property type="match status" value="1"/>
</dbReference>
<dbReference type="CDD" id="cd11836">
    <property type="entry name" value="SH3_Intersectin_1"/>
    <property type="match status" value="1"/>
</dbReference>
<dbReference type="SUPFAM" id="SSF48065">
    <property type="entry name" value="DBL homology domain (DH-domain)"/>
    <property type="match status" value="1"/>
</dbReference>
<evidence type="ECO:0008006" key="15">
    <source>
        <dbReference type="Google" id="ProtNLM"/>
    </source>
</evidence>
<dbReference type="Pfam" id="PF12763">
    <property type="entry name" value="EH"/>
    <property type="match status" value="2"/>
</dbReference>
<dbReference type="Gene3D" id="2.30.30.40">
    <property type="entry name" value="SH3 Domains"/>
    <property type="match status" value="5"/>
</dbReference>
<dbReference type="CDD" id="cd11839">
    <property type="entry name" value="SH3_Intersectin_4"/>
    <property type="match status" value="1"/>
</dbReference>
<gene>
    <name evidence="13" type="ORF">LSTR_LSTR000197</name>
</gene>
<dbReference type="GO" id="GO:0005509">
    <property type="term" value="F:calcium ion binding"/>
    <property type="evidence" value="ECO:0007669"/>
    <property type="project" value="InterPro"/>
</dbReference>
<evidence type="ECO:0000256" key="1">
    <source>
        <dbReference type="ARBA" id="ARBA00004496"/>
    </source>
</evidence>